<comment type="similarity">
    <text evidence="1">Belongs to the short-chain dehydrogenases/reductases (SDR) family.</text>
</comment>
<evidence type="ECO:0000313" key="4">
    <source>
        <dbReference type="Proteomes" id="UP000510721"/>
    </source>
</evidence>
<dbReference type="PANTHER" id="PTHR43669:SF8">
    <property type="entry name" value="SHORT-CHAIN TYPE DEHYDROGENASE_REDUCTASE-RELATED"/>
    <property type="match status" value="1"/>
</dbReference>
<gene>
    <name evidence="3" type="ORF">FKV68_03490</name>
</gene>
<reference evidence="3 4" key="1">
    <citation type="submission" date="2019-06" db="EMBL/GenBank/DDBJ databases">
        <title>Complete genome sequence of Ensifer mexicanus ITTG R7 isolated from nodules of Acacia angustissima (Mill.) Kuntze.</title>
        <authorList>
            <person name="Rincon-Rosales R."/>
            <person name="Rogel M.A."/>
            <person name="Guerrero G."/>
            <person name="Rincon-Molina C.I."/>
            <person name="Lopez-Lopez A."/>
            <person name="Martinez-Romero E."/>
        </authorList>
    </citation>
    <scope>NUCLEOTIDE SEQUENCE [LARGE SCALE GENOMIC DNA]</scope>
    <source>
        <strain evidence="3 4">ITTG R7</strain>
    </source>
</reference>
<dbReference type="Pfam" id="PF13561">
    <property type="entry name" value="adh_short_C2"/>
    <property type="match status" value="1"/>
</dbReference>
<dbReference type="EMBL" id="CP041238">
    <property type="protein sequence ID" value="QLL60571.1"/>
    <property type="molecule type" value="Genomic_DNA"/>
</dbReference>
<dbReference type="RefSeq" id="WP_180940147.1">
    <property type="nucleotide sequence ID" value="NZ_CP041238.1"/>
</dbReference>
<evidence type="ECO:0000256" key="1">
    <source>
        <dbReference type="ARBA" id="ARBA00006484"/>
    </source>
</evidence>
<dbReference type="Gene3D" id="3.40.50.720">
    <property type="entry name" value="NAD(P)-binding Rossmann-like Domain"/>
    <property type="match status" value="1"/>
</dbReference>
<keyword evidence="2" id="KW-0560">Oxidoreductase</keyword>
<organism evidence="3 4">
    <name type="scientific">Sinorhizobium mexicanum</name>
    <dbReference type="NCBI Taxonomy" id="375549"/>
    <lineage>
        <taxon>Bacteria</taxon>
        <taxon>Pseudomonadati</taxon>
        <taxon>Pseudomonadota</taxon>
        <taxon>Alphaproteobacteria</taxon>
        <taxon>Hyphomicrobiales</taxon>
        <taxon>Rhizobiaceae</taxon>
        <taxon>Sinorhizobium/Ensifer group</taxon>
        <taxon>Sinorhizobium</taxon>
    </lineage>
</organism>
<dbReference type="NCBIfam" id="NF006189">
    <property type="entry name" value="PRK08324.1-3"/>
    <property type="match status" value="1"/>
</dbReference>
<dbReference type="CDD" id="cd08943">
    <property type="entry name" value="R1PA_ADH_SDR_c"/>
    <property type="match status" value="1"/>
</dbReference>
<accession>A0A859QQ63</accession>
<dbReference type="PANTHER" id="PTHR43669">
    <property type="entry name" value="5-KETO-D-GLUCONATE 5-REDUCTASE"/>
    <property type="match status" value="1"/>
</dbReference>
<sequence length="699" mass="75732">MLDKQQGARLANLWDEGKAAGMTEPEKLLYRSNLLGSDKRITNYGGGNTSAKVQEKDPLTGEMAEVLWVKGSGGDVGTIKLDGFATLYMDKLNALKGIYRGVKFEDEMVGYLPHCTFNLNPRAASIDTPLHAYVPKAHVDHMHPDAIIAIAASSNSKELTQKIFGEEIGWLPWKRPGYELGLWLEKFCLENPKARGVVLESHGLFTWGDTAKEAYETTIEIINRAIAWFEEETTAPAFGGSVKPTLDSAERAAIAKRLMPVIRGLISADEKKVGHFDDSQAVLDFVASKNLEPLAALGTSCPDHFLRTKIRPLVVEFDPANPDIDKTLAGLSEAIAAYRADYAAYYERCKRPDSPAMRDPNAVVYLVPGVGMITFAKDKATARISGEFYINAINVMRGASGVSTYVGLPEQEAFDIEYWLLEEAKLQRMPKPKSLAGRIALVTGGAGGIGKATANRLMQEGACVVLADIDETALEAAQTELAGRYGKDFVRSVNMNVTSEAAVESGFGDALLAFGGLDILVSNAGLASSAAIEDTTLALWNKNIDILTTGYFLVSREAFRIFRNQKAGGNVVFVASKNGLAASPGASAYCTAKAAEIHLARCLALEGASAQIRVNVVNPDAVLRGSKIWTGEWKEQRAAAYKMDVDDLEAHYRERSMLKLSVFPEDIAEAIYFLASDMSAKSTGNIVNVDAGNAQSFTR</sequence>
<dbReference type="FunFam" id="3.40.50.720:FF:000084">
    <property type="entry name" value="Short-chain dehydrogenase reductase"/>
    <property type="match status" value="1"/>
</dbReference>
<dbReference type="Proteomes" id="UP000510721">
    <property type="component" value="Chromosome"/>
</dbReference>
<evidence type="ECO:0000313" key="3">
    <source>
        <dbReference type="EMBL" id="QLL60571.1"/>
    </source>
</evidence>
<dbReference type="SUPFAM" id="SSF51735">
    <property type="entry name" value="NAD(P)-binding Rossmann-fold domains"/>
    <property type="match status" value="1"/>
</dbReference>
<dbReference type="InterPro" id="IPR036409">
    <property type="entry name" value="Aldolase_II/adducin_N_sf"/>
</dbReference>
<protein>
    <submittedName>
        <fullName evidence="3">Bifunctional rhamnulose-1-phosphate aldolase/short-chain dehydrogenase</fullName>
    </submittedName>
</protein>
<evidence type="ECO:0000256" key="2">
    <source>
        <dbReference type="ARBA" id="ARBA00023002"/>
    </source>
</evidence>
<dbReference type="Gene3D" id="3.40.225.10">
    <property type="entry name" value="Class II aldolase/adducin N-terminal domain"/>
    <property type="match status" value="1"/>
</dbReference>
<proteinExistence type="inferred from homology"/>
<dbReference type="InterPro" id="IPR001303">
    <property type="entry name" value="Aldolase_II/adducin_N"/>
</dbReference>
<keyword evidence="4" id="KW-1185">Reference proteome</keyword>
<dbReference type="AlphaFoldDB" id="A0A859QQ63"/>
<dbReference type="InterPro" id="IPR036291">
    <property type="entry name" value="NAD(P)-bd_dom_sf"/>
</dbReference>
<dbReference type="SMART" id="SM01007">
    <property type="entry name" value="Aldolase_II"/>
    <property type="match status" value="1"/>
</dbReference>
<dbReference type="SUPFAM" id="SSF53639">
    <property type="entry name" value="AraD/HMP-PK domain-like"/>
    <property type="match status" value="1"/>
</dbReference>
<dbReference type="PRINTS" id="PR00081">
    <property type="entry name" value="GDHRDH"/>
</dbReference>
<dbReference type="NCBIfam" id="TIGR02632">
    <property type="entry name" value="RhaD_aldol-ADH"/>
    <property type="match status" value="1"/>
</dbReference>
<dbReference type="Pfam" id="PF00596">
    <property type="entry name" value="Aldolase_II"/>
    <property type="match status" value="1"/>
</dbReference>
<name>A0A859QQ63_9HYPH</name>
<dbReference type="InterPro" id="IPR002347">
    <property type="entry name" value="SDR_fam"/>
</dbReference>
<dbReference type="GO" id="GO:0016491">
    <property type="term" value="F:oxidoreductase activity"/>
    <property type="evidence" value="ECO:0007669"/>
    <property type="project" value="UniProtKB-KW"/>
</dbReference>
<dbReference type="PRINTS" id="PR00080">
    <property type="entry name" value="SDRFAMILY"/>
</dbReference>
<dbReference type="InterPro" id="IPR013454">
    <property type="entry name" value="Bifunc_RhaD/ADH"/>
</dbReference>
<dbReference type="KEGG" id="emx:FKV68_03490"/>